<dbReference type="Proteomes" id="UP000051655">
    <property type="component" value="Unassembled WGS sequence"/>
</dbReference>
<feature type="region of interest" description="Disordered" evidence="1">
    <location>
        <begin position="455"/>
        <end position="480"/>
    </location>
</feature>
<dbReference type="OrthoDB" id="2330132at2"/>
<dbReference type="NCBIfam" id="NF045890">
    <property type="entry name" value="conj_pls20_p028"/>
    <property type="match status" value="1"/>
</dbReference>
<keyword evidence="2" id="KW-0472">Membrane</keyword>
<evidence type="ECO:0000313" key="4">
    <source>
        <dbReference type="EMBL" id="KRN74791.1"/>
    </source>
</evidence>
<dbReference type="Pfam" id="PF26635">
    <property type="entry name" value="DUF8208"/>
    <property type="match status" value="1"/>
</dbReference>
<feature type="region of interest" description="Disordered" evidence="1">
    <location>
        <begin position="584"/>
        <end position="631"/>
    </location>
</feature>
<name>A0A0R2JKG2_9LACO</name>
<protein>
    <recommendedName>
        <fullName evidence="3">DUF8208 domain-containing protein</fullName>
    </recommendedName>
</protein>
<keyword evidence="2" id="KW-0812">Transmembrane</keyword>
<feature type="compositionally biased region" description="Polar residues" evidence="1">
    <location>
        <begin position="469"/>
        <end position="480"/>
    </location>
</feature>
<dbReference type="RefSeq" id="WP_057755849.1">
    <property type="nucleotide sequence ID" value="NZ_JQBP01000005.1"/>
</dbReference>
<feature type="transmembrane region" description="Helical" evidence="2">
    <location>
        <begin position="371"/>
        <end position="389"/>
    </location>
</feature>
<keyword evidence="2" id="KW-1133">Transmembrane helix</keyword>
<feature type="domain" description="DUF8208" evidence="3">
    <location>
        <begin position="95"/>
        <end position="416"/>
    </location>
</feature>
<evidence type="ECO:0000313" key="5">
    <source>
        <dbReference type="Proteomes" id="UP000051655"/>
    </source>
</evidence>
<feature type="transmembrane region" description="Helical" evidence="2">
    <location>
        <begin position="108"/>
        <end position="133"/>
    </location>
</feature>
<gene>
    <name evidence="4" type="ORF">IV73_GL001068</name>
</gene>
<comment type="caution">
    <text evidence="4">The sequence shown here is derived from an EMBL/GenBank/DDBJ whole genome shotgun (WGS) entry which is preliminary data.</text>
</comment>
<dbReference type="InterPro" id="IPR058066">
    <property type="entry name" value="pXO2-14_N"/>
</dbReference>
<accession>A0A0R2JKG2</accession>
<dbReference type="STRING" id="1616.IV73_GL001068"/>
<organism evidence="4 5">
    <name type="scientific">Weissella kandleri</name>
    <dbReference type="NCBI Taxonomy" id="1616"/>
    <lineage>
        <taxon>Bacteria</taxon>
        <taxon>Bacillati</taxon>
        <taxon>Bacillota</taxon>
        <taxon>Bacilli</taxon>
        <taxon>Lactobacillales</taxon>
        <taxon>Lactobacillaceae</taxon>
        <taxon>Weissella</taxon>
    </lineage>
</organism>
<keyword evidence="5" id="KW-1185">Reference proteome</keyword>
<feature type="transmembrane region" description="Helical" evidence="2">
    <location>
        <begin position="145"/>
        <end position="167"/>
    </location>
</feature>
<dbReference type="AlphaFoldDB" id="A0A0R2JKG2"/>
<sequence>MLGISSVTLVAAEKLPSLPESGPDANFYNAWIDYLNPTPHIFLNFVEWIMHGIAVLLYDLANGVQEAWSSAWRLSDFSQIFTSTSRDYDGSVDQSLSGVFTSNNLGKLIWIMLLVGFVVMAVVMAVQMFQYSISGGKKGKDWPKGIAISAIIIAMLPMGISSMMSIAQGVNSEINVAVSPVDNLWKNNSVSLTKLNDDKFNINGKDISDYSPLSKSGKEMRDASSVIKGSQFTETMDDIDKYKDEDVFKKKLGVNDQVQDLSGGNWATGKTFSETYPVVKANWIGIIGGEIVFIVVGFLSIIELLLRFFRLAYYTLAILYFALRDVHGKKAVQVLQLIEGSVTGMAMMPISLILFYAWVNFGFEIIKPLSWWPFTILSISILISGYKGLMGSMSLIDEWTGTQSGHGSSLQSVAGTMMAARAITGAAKGVASKVSSGAPGLEGFADKFKKAGDKNDAINNASPDGDGGKSSTGNSNANISKSQKLANMAGKTVGMAKNANNIPGAVKDAGKQSLQNGVQSVKDKASEIQGKAQGYGDSVKSAFNDGNNSVNDFIDRHSSAGAENNEKTNDQLNKAIMGQEVISRDNPQNIGDSSENAAQTKNSKINNAIMGEEGEKNNYPKVGGSGIPGRSTKVNQNVNERIQNNGNNGHDNINSLVNNDGKQNINPNNLDAYGLENNNFTESQDGNNKPIENDFNYKIDEFADVGTNYDNSDPYSSEKNYDL</sequence>
<evidence type="ECO:0000256" key="2">
    <source>
        <dbReference type="SAM" id="Phobius"/>
    </source>
</evidence>
<evidence type="ECO:0000256" key="1">
    <source>
        <dbReference type="SAM" id="MobiDB-lite"/>
    </source>
</evidence>
<proteinExistence type="predicted"/>
<reference evidence="4 5" key="1">
    <citation type="journal article" date="2015" name="Genome Announc.">
        <title>Expanding the biotechnology potential of lactobacilli through comparative genomics of 213 strains and associated genera.</title>
        <authorList>
            <person name="Sun Z."/>
            <person name="Harris H.M."/>
            <person name="McCann A."/>
            <person name="Guo C."/>
            <person name="Argimon S."/>
            <person name="Zhang W."/>
            <person name="Yang X."/>
            <person name="Jeffery I.B."/>
            <person name="Cooney J.C."/>
            <person name="Kagawa T.F."/>
            <person name="Liu W."/>
            <person name="Song Y."/>
            <person name="Salvetti E."/>
            <person name="Wrobel A."/>
            <person name="Rasinkangas P."/>
            <person name="Parkhill J."/>
            <person name="Rea M.C."/>
            <person name="O'Sullivan O."/>
            <person name="Ritari J."/>
            <person name="Douillard F.P."/>
            <person name="Paul Ross R."/>
            <person name="Yang R."/>
            <person name="Briner A.E."/>
            <person name="Felis G.E."/>
            <person name="de Vos W.M."/>
            <person name="Barrangou R."/>
            <person name="Klaenhammer T.R."/>
            <person name="Caufield P.W."/>
            <person name="Cui Y."/>
            <person name="Zhang H."/>
            <person name="O'Toole P.W."/>
        </authorList>
    </citation>
    <scope>NUCLEOTIDE SEQUENCE [LARGE SCALE GENOMIC DNA]</scope>
    <source>
        <strain evidence="4 5">DSM 20593</strain>
    </source>
</reference>
<dbReference type="PATRIC" id="fig|1616.3.peg.1094"/>
<feature type="region of interest" description="Disordered" evidence="1">
    <location>
        <begin position="504"/>
        <end position="543"/>
    </location>
</feature>
<dbReference type="EMBL" id="JQBP01000005">
    <property type="protein sequence ID" value="KRN74791.1"/>
    <property type="molecule type" value="Genomic_DNA"/>
</dbReference>
<dbReference type="InterPro" id="IPR058521">
    <property type="entry name" value="DUF8208"/>
</dbReference>
<feature type="transmembrane region" description="Helical" evidence="2">
    <location>
        <begin position="335"/>
        <end position="359"/>
    </location>
</feature>
<feature type="transmembrane region" description="Helical" evidence="2">
    <location>
        <begin position="283"/>
        <end position="302"/>
    </location>
</feature>
<evidence type="ECO:0000259" key="3">
    <source>
        <dbReference type="Pfam" id="PF26635"/>
    </source>
</evidence>
<feature type="compositionally biased region" description="Polar residues" evidence="1">
    <location>
        <begin position="585"/>
        <end position="606"/>
    </location>
</feature>